<keyword evidence="2" id="KW-1003">Cell membrane</keyword>
<sequence length="458" mass="50677">MKWKDKRKFIHQNMKKNKSRVFMTTLATAIGCAFLIVLASVGFGAQRFIVHDLLQDRSLTSIEIHGKKAEEEGDVQGITNKDIENFEQLDHVKAVSRKLVLQNPAKIKLDDFQSELPVSVVDYPSEIKAGFKLDKGRMPETKNEVVVGYHFKSALHSAKLNGEELNEADILDESGEVKEQYQYQGKLLGKQIEMQVRQWKSGSMKTKTIPLKVVGVREEPAKDWEQDNGVLISKEVLNQVEKFTGTPLGAVITPDMSSEEKQHIEGLKDRTYNGVNVIADDMESVDALSSQLKGKGYYIYSVTEELEQVNLVFAVVKIGLGLIGLIALVIASIGIYNTMSMAVTERTHDIGIMKAIGGKPQLIRNIFLMESSYIGFMGAVVGVAAAYLVSFGVNQLMPVVIKQVFDQTSEQAIQLSYIPPYLVLICVAISIGTAILSGIKPANKATRIDVLSALRRDI</sequence>
<evidence type="ECO:0000313" key="10">
    <source>
        <dbReference type="EMBL" id="UOQ43959.1"/>
    </source>
</evidence>
<evidence type="ECO:0000256" key="4">
    <source>
        <dbReference type="ARBA" id="ARBA00022989"/>
    </source>
</evidence>
<evidence type="ECO:0000313" key="11">
    <source>
        <dbReference type="Proteomes" id="UP000831787"/>
    </source>
</evidence>
<gene>
    <name evidence="10" type="ORF">MUN89_19145</name>
</gene>
<evidence type="ECO:0000259" key="8">
    <source>
        <dbReference type="Pfam" id="PF02687"/>
    </source>
</evidence>
<evidence type="ECO:0000256" key="1">
    <source>
        <dbReference type="ARBA" id="ARBA00004651"/>
    </source>
</evidence>
<name>A0ABY4EHL7_9BACI</name>
<dbReference type="Pfam" id="PF12704">
    <property type="entry name" value="MacB_PCD"/>
    <property type="match status" value="1"/>
</dbReference>
<evidence type="ECO:0000256" key="5">
    <source>
        <dbReference type="ARBA" id="ARBA00023136"/>
    </source>
</evidence>
<accession>A0ABY4EHL7</accession>
<feature type="domain" description="MacB-like periplasmic core" evidence="9">
    <location>
        <begin position="22"/>
        <end position="293"/>
    </location>
</feature>
<dbReference type="InterPro" id="IPR003838">
    <property type="entry name" value="ABC3_permease_C"/>
</dbReference>
<feature type="transmembrane region" description="Helical" evidence="7">
    <location>
        <begin position="311"/>
        <end position="336"/>
    </location>
</feature>
<evidence type="ECO:0000256" key="3">
    <source>
        <dbReference type="ARBA" id="ARBA00022692"/>
    </source>
</evidence>
<feature type="domain" description="ABC3 transporter permease C-terminal" evidence="8">
    <location>
        <begin position="322"/>
        <end position="449"/>
    </location>
</feature>
<comment type="subcellular location">
    <subcellularLocation>
        <location evidence="1">Cell membrane</location>
        <topology evidence="1">Multi-pass membrane protein</topology>
    </subcellularLocation>
</comment>
<dbReference type="Pfam" id="PF02687">
    <property type="entry name" value="FtsX"/>
    <property type="match status" value="1"/>
</dbReference>
<keyword evidence="3 7" id="KW-0812">Transmembrane</keyword>
<dbReference type="PANTHER" id="PTHR30572">
    <property type="entry name" value="MEMBRANE COMPONENT OF TRANSPORTER-RELATED"/>
    <property type="match status" value="1"/>
</dbReference>
<evidence type="ECO:0000259" key="9">
    <source>
        <dbReference type="Pfam" id="PF12704"/>
    </source>
</evidence>
<dbReference type="EMBL" id="CP095073">
    <property type="protein sequence ID" value="UOQ43959.1"/>
    <property type="molecule type" value="Genomic_DNA"/>
</dbReference>
<feature type="transmembrane region" description="Helical" evidence="7">
    <location>
        <begin position="373"/>
        <end position="397"/>
    </location>
</feature>
<keyword evidence="11" id="KW-1185">Reference proteome</keyword>
<dbReference type="Proteomes" id="UP000831787">
    <property type="component" value="Chromosome"/>
</dbReference>
<evidence type="ECO:0000256" key="7">
    <source>
        <dbReference type="SAM" id="Phobius"/>
    </source>
</evidence>
<evidence type="ECO:0000256" key="6">
    <source>
        <dbReference type="ARBA" id="ARBA00038076"/>
    </source>
</evidence>
<dbReference type="PANTHER" id="PTHR30572:SF4">
    <property type="entry name" value="ABC TRANSPORTER PERMEASE YTRF"/>
    <property type="match status" value="1"/>
</dbReference>
<organism evidence="10 11">
    <name type="scientific">Halobacillus salinarum</name>
    <dbReference type="NCBI Taxonomy" id="2932257"/>
    <lineage>
        <taxon>Bacteria</taxon>
        <taxon>Bacillati</taxon>
        <taxon>Bacillota</taxon>
        <taxon>Bacilli</taxon>
        <taxon>Bacillales</taxon>
        <taxon>Bacillaceae</taxon>
        <taxon>Halobacillus</taxon>
    </lineage>
</organism>
<protein>
    <submittedName>
        <fullName evidence="10">ABC transporter permease</fullName>
    </submittedName>
</protein>
<evidence type="ECO:0000256" key="2">
    <source>
        <dbReference type="ARBA" id="ARBA00022475"/>
    </source>
</evidence>
<dbReference type="PROSITE" id="PS51257">
    <property type="entry name" value="PROKAR_LIPOPROTEIN"/>
    <property type="match status" value="1"/>
</dbReference>
<reference evidence="10 11" key="1">
    <citation type="submission" date="2022-04" db="EMBL/GenBank/DDBJ databases">
        <title>Halobacillus sp. isolated from saltern.</title>
        <authorList>
            <person name="Won M."/>
            <person name="Lee C.-M."/>
            <person name="Woen H.-Y."/>
            <person name="Kwon S.-W."/>
        </authorList>
    </citation>
    <scope>NUCLEOTIDE SEQUENCE [LARGE SCALE GENOMIC DNA]</scope>
    <source>
        <strain evidence="10 11">SSBR10-3</strain>
    </source>
</reference>
<proteinExistence type="inferred from homology"/>
<feature type="transmembrane region" description="Helical" evidence="7">
    <location>
        <begin position="417"/>
        <end position="439"/>
    </location>
</feature>
<dbReference type="InterPro" id="IPR050250">
    <property type="entry name" value="Macrolide_Exporter_MacB"/>
</dbReference>
<dbReference type="RefSeq" id="WP_244709532.1">
    <property type="nucleotide sequence ID" value="NZ_CP095073.1"/>
</dbReference>
<dbReference type="InterPro" id="IPR025857">
    <property type="entry name" value="MacB_PCD"/>
</dbReference>
<keyword evidence="5 7" id="KW-0472">Membrane</keyword>
<keyword evidence="4 7" id="KW-1133">Transmembrane helix</keyword>
<comment type="similarity">
    <text evidence="6">Belongs to the ABC-4 integral membrane protein family.</text>
</comment>